<feature type="transmembrane region" description="Helical" evidence="1">
    <location>
        <begin position="472"/>
        <end position="491"/>
    </location>
</feature>
<keyword evidence="1" id="KW-0472">Membrane</keyword>
<gene>
    <name evidence="2" type="ORF">SAMN04488121_101504</name>
</gene>
<feature type="transmembrane region" description="Helical" evidence="1">
    <location>
        <begin position="144"/>
        <end position="162"/>
    </location>
</feature>
<feature type="transmembrane region" description="Helical" evidence="1">
    <location>
        <begin position="24"/>
        <end position="44"/>
    </location>
</feature>
<dbReference type="Proteomes" id="UP000199045">
    <property type="component" value="Unassembled WGS sequence"/>
</dbReference>
<dbReference type="RefSeq" id="WP_089828648.1">
    <property type="nucleotide sequence ID" value="NZ_FNBN01000001.1"/>
</dbReference>
<keyword evidence="1" id="KW-1133">Transmembrane helix</keyword>
<dbReference type="STRING" id="104663.SAMN04488121_101504"/>
<dbReference type="OrthoDB" id="636847at2"/>
<feature type="transmembrane region" description="Helical" evidence="1">
    <location>
        <begin position="208"/>
        <end position="227"/>
    </location>
</feature>
<feature type="transmembrane region" description="Helical" evidence="1">
    <location>
        <begin position="92"/>
        <end position="113"/>
    </location>
</feature>
<dbReference type="AlphaFoldDB" id="A0A1G7HKF1"/>
<name>A0A1G7HKF1_CHIFI</name>
<evidence type="ECO:0000313" key="3">
    <source>
        <dbReference type="Proteomes" id="UP000199045"/>
    </source>
</evidence>
<evidence type="ECO:0008006" key="4">
    <source>
        <dbReference type="Google" id="ProtNLM"/>
    </source>
</evidence>
<reference evidence="2 3" key="1">
    <citation type="submission" date="2016-10" db="EMBL/GenBank/DDBJ databases">
        <authorList>
            <person name="de Groot N.N."/>
        </authorList>
    </citation>
    <scope>NUCLEOTIDE SEQUENCE [LARGE SCALE GENOMIC DNA]</scope>
    <source>
        <strain evidence="2 3">DSM 527</strain>
    </source>
</reference>
<proteinExistence type="predicted"/>
<sequence>MTLKAPLLPADFFKNIWDDKESRICLILSVLMTGILLFVIIKLYPFPNFLPDSYSYIDAAYNNVNINMWPVGYSKFLRFISVFNRSDTGLVIVQYSLLQLAILFFLFSIKYLLQPGKWTMRVLFATLILNPLWLYIANFVSSDALFATCSLLWITSLFWILYRPTGKMFIFHALVLGFVFSVRYNALYYPTISILVVLLANGAIKEKLLKLVIVIVPVGWFLLYTTLTFKERLGIATFSPFGGWQMGSNALFMYAHVPPVNRGTVPKQFARIHSITVKHMDSLNRLKQRPDQELGIYYLWDDKAPLKLYLIDKYRKDSTTPYLKRWASVSNFYGQYGAWLIKQYPGEFLRYYIWPNFINYYSPPTEFLGMYNMASDTVDPGAVNWFGYKSNKVHHFSKNKLIIITAIFPLLLAMINVIFFFGFIGFVVLGGFSKVSTYYKTVLWIMLLIWLSNLAFSVFASPIVLRYQAFPFIFTLAFAGLLLEFVIRQSFQESKPAKEDVEPVADPAI</sequence>
<evidence type="ECO:0000256" key="1">
    <source>
        <dbReference type="SAM" id="Phobius"/>
    </source>
</evidence>
<accession>A0A1G7HKF1</accession>
<dbReference type="EMBL" id="FNBN01000001">
    <property type="protein sequence ID" value="SDF00831.1"/>
    <property type="molecule type" value="Genomic_DNA"/>
</dbReference>
<feature type="transmembrane region" description="Helical" evidence="1">
    <location>
        <begin position="169"/>
        <end position="188"/>
    </location>
</feature>
<feature type="transmembrane region" description="Helical" evidence="1">
    <location>
        <begin position="401"/>
        <end position="429"/>
    </location>
</feature>
<feature type="transmembrane region" description="Helical" evidence="1">
    <location>
        <begin position="441"/>
        <end position="465"/>
    </location>
</feature>
<keyword evidence="1" id="KW-0812">Transmembrane</keyword>
<organism evidence="2 3">
    <name type="scientific">Chitinophaga filiformis</name>
    <name type="common">Myxococcus filiformis</name>
    <name type="synonym">Flexibacter filiformis</name>
    <dbReference type="NCBI Taxonomy" id="104663"/>
    <lineage>
        <taxon>Bacteria</taxon>
        <taxon>Pseudomonadati</taxon>
        <taxon>Bacteroidota</taxon>
        <taxon>Chitinophagia</taxon>
        <taxon>Chitinophagales</taxon>
        <taxon>Chitinophagaceae</taxon>
        <taxon>Chitinophaga</taxon>
    </lineage>
</organism>
<protein>
    <recommendedName>
        <fullName evidence="4">Dolichyl-phosphate-mannose-protein mannosyltransferase</fullName>
    </recommendedName>
</protein>
<feature type="transmembrane region" description="Helical" evidence="1">
    <location>
        <begin position="120"/>
        <end position="138"/>
    </location>
</feature>
<evidence type="ECO:0000313" key="2">
    <source>
        <dbReference type="EMBL" id="SDF00831.1"/>
    </source>
</evidence>